<evidence type="ECO:0000313" key="2">
    <source>
        <dbReference type="Proteomes" id="UP000176322"/>
    </source>
</evidence>
<organism evidence="1 2">
    <name type="scientific">Candidatus Kaiserbacteria bacterium RIFCSPHIGHO2_01_FULL_46_22</name>
    <dbReference type="NCBI Taxonomy" id="1798475"/>
    <lineage>
        <taxon>Bacteria</taxon>
        <taxon>Candidatus Kaiseribacteriota</taxon>
    </lineage>
</organism>
<dbReference type="STRING" id="1798475.A2837_02925"/>
<dbReference type="Pfam" id="PF13671">
    <property type="entry name" value="AAA_33"/>
    <property type="match status" value="1"/>
</dbReference>
<comment type="caution">
    <text evidence="1">The sequence shown here is derived from an EMBL/GenBank/DDBJ whole genome shotgun (WGS) entry which is preliminary data.</text>
</comment>
<dbReference type="InterPro" id="IPR017101">
    <property type="entry name" value="P-loop_ATP/GTP-bd_All4644_prd"/>
</dbReference>
<dbReference type="Gene3D" id="3.40.50.300">
    <property type="entry name" value="P-loop containing nucleotide triphosphate hydrolases"/>
    <property type="match status" value="1"/>
</dbReference>
<accession>A0A1F6BX76</accession>
<reference evidence="1 2" key="1">
    <citation type="journal article" date="2016" name="Nat. Commun.">
        <title>Thousands of microbial genomes shed light on interconnected biogeochemical processes in an aquifer system.</title>
        <authorList>
            <person name="Anantharaman K."/>
            <person name="Brown C.T."/>
            <person name="Hug L.A."/>
            <person name="Sharon I."/>
            <person name="Castelle C.J."/>
            <person name="Probst A.J."/>
            <person name="Thomas B.C."/>
            <person name="Singh A."/>
            <person name="Wilkins M.J."/>
            <person name="Karaoz U."/>
            <person name="Brodie E.L."/>
            <person name="Williams K.H."/>
            <person name="Hubbard S.S."/>
            <person name="Banfield J.F."/>
        </authorList>
    </citation>
    <scope>NUCLEOTIDE SEQUENCE [LARGE SCALE GENOMIC DNA]</scope>
</reference>
<dbReference type="Proteomes" id="UP000176322">
    <property type="component" value="Unassembled WGS sequence"/>
</dbReference>
<dbReference type="PIRSF" id="PIRSF037081">
    <property type="entry name" value="P-loop_All4644_prd"/>
    <property type="match status" value="1"/>
</dbReference>
<gene>
    <name evidence="1" type="ORF">A2837_02925</name>
</gene>
<evidence type="ECO:0000313" key="1">
    <source>
        <dbReference type="EMBL" id="OGG41438.1"/>
    </source>
</evidence>
<sequence>MTEVILTIGPQYAGKSTFCKKVVELNPDIYFVSRDDILMELFGTVWLGSYSGGHHIAYEIMWKKAKRLIKKKPRLLILDCWNGPTRERLWITDRLKKLGISNVIGWYFVTPFNQCVEWSLGRDPPKHEREKEWRKIEFNHIYNDFHRQSVETEKGFQNIVRINPLIDTPEQMVERLKVLV</sequence>
<proteinExistence type="predicted"/>
<dbReference type="EMBL" id="MFKO01000008">
    <property type="protein sequence ID" value="OGG41438.1"/>
    <property type="molecule type" value="Genomic_DNA"/>
</dbReference>
<protein>
    <submittedName>
        <fullName evidence="1">Uncharacterized protein</fullName>
    </submittedName>
</protein>
<dbReference type="AlphaFoldDB" id="A0A1F6BX76"/>
<name>A0A1F6BX76_9BACT</name>
<dbReference type="InterPro" id="IPR027417">
    <property type="entry name" value="P-loop_NTPase"/>
</dbReference>
<dbReference type="SUPFAM" id="SSF52540">
    <property type="entry name" value="P-loop containing nucleoside triphosphate hydrolases"/>
    <property type="match status" value="1"/>
</dbReference>